<dbReference type="SUPFAM" id="SSF103473">
    <property type="entry name" value="MFS general substrate transporter"/>
    <property type="match status" value="1"/>
</dbReference>
<dbReference type="PRINTS" id="PR01035">
    <property type="entry name" value="TCRTETA"/>
</dbReference>
<feature type="transmembrane region" description="Helical" evidence="6">
    <location>
        <begin position="48"/>
        <end position="74"/>
    </location>
</feature>
<dbReference type="Gene3D" id="1.20.1250.20">
    <property type="entry name" value="MFS general substrate transporter like domains"/>
    <property type="match status" value="1"/>
</dbReference>
<dbReference type="EMBL" id="JAKROA010000001">
    <property type="protein sequence ID" value="KAL5111457.1"/>
    <property type="molecule type" value="Genomic_DNA"/>
</dbReference>
<sequence length="493" mass="55246">MKEDTEKPPPHPPPPVDPAPESAEQRTKCCTVCNGCGCSRTVPMKVPIAFLTALWGFLTNVERAIILPTMWLYFKTYWSDQVARTWYGWAMASFSLSVLLFTPVYGYAAHKGIQAKYLLIFANMIELLGNLAYLVAQQPWVVLAGRFISGVGGSCDTPMYADLARTTTLEERTPYMTVTYVAKQIGIVFGPVCTLLMHKLHWTVGQFKLSVYNGPGLLMAALWAFHTILVIFFYPIVQKPPRDGKYMKSANESSEKDKLLQPTLKKRRCCDCDCEEWKPYTTYPVLSMYLMVFATYFCVMSLETVLPPVVAVYFNWDEVKCVEDRKLALVGFVCLVCAYIWLIFTTAFINGLTVELGAPLLIVGVAIHVIGMPLALAVTESLYTKMVPSNDLDRALSYLRCVSNFAFLLGPLEGGIFVEYAYIVFLGNFLICALGLGLLAGKYRLFQPQLGHQKIDRVHVTWYSCESSSSVPVSEIHLLGMEWNTVSRTKVNA</sequence>
<reference evidence="7 8" key="1">
    <citation type="journal article" date="2022" name="Front. Cell. Infect. Microbiol.">
        <title>The Genomes of Two Strains of Taenia crassiceps the Animal Model for the Study of Human Cysticercosis.</title>
        <authorList>
            <person name="Bobes R.J."/>
            <person name="Estrada K."/>
            <person name="Rios-Valencia D.G."/>
            <person name="Calderon-Gallegos A."/>
            <person name="de la Torre P."/>
            <person name="Carrero J.C."/>
            <person name="Sanchez-Flores A."/>
            <person name="Laclette J.P."/>
        </authorList>
    </citation>
    <scope>NUCLEOTIDE SEQUENCE [LARGE SCALE GENOMIC DNA]</scope>
    <source>
        <strain evidence="7">WFUcys</strain>
    </source>
</reference>
<keyword evidence="2 6" id="KW-0812">Transmembrane</keyword>
<comment type="subcellular location">
    <subcellularLocation>
        <location evidence="1">Membrane</location>
        <topology evidence="1">Multi-pass membrane protein</topology>
    </subcellularLocation>
</comment>
<comment type="caution">
    <text evidence="7">The sequence shown here is derived from an EMBL/GenBank/DDBJ whole genome shotgun (WGS) entry which is preliminary data.</text>
</comment>
<accession>A0ABR4QPF2</accession>
<keyword evidence="4 6" id="KW-0472">Membrane</keyword>
<feature type="region of interest" description="Disordered" evidence="5">
    <location>
        <begin position="1"/>
        <end position="21"/>
    </location>
</feature>
<keyword evidence="8" id="KW-1185">Reference proteome</keyword>
<evidence type="ECO:0000256" key="2">
    <source>
        <dbReference type="ARBA" id="ARBA00022692"/>
    </source>
</evidence>
<evidence type="ECO:0000313" key="8">
    <source>
        <dbReference type="Proteomes" id="UP001651158"/>
    </source>
</evidence>
<gene>
    <name evidence="7" type="ORF">TcWFU_001798</name>
</gene>
<feature type="transmembrane region" description="Helical" evidence="6">
    <location>
        <begin position="288"/>
        <end position="315"/>
    </location>
</feature>
<evidence type="ECO:0000256" key="4">
    <source>
        <dbReference type="ARBA" id="ARBA00023136"/>
    </source>
</evidence>
<name>A0ABR4QPF2_9CEST</name>
<keyword evidence="3 6" id="KW-1133">Transmembrane helix</keyword>
<feature type="transmembrane region" description="Helical" evidence="6">
    <location>
        <begin position="361"/>
        <end position="383"/>
    </location>
</feature>
<feature type="transmembrane region" description="Helical" evidence="6">
    <location>
        <begin position="420"/>
        <end position="440"/>
    </location>
</feature>
<dbReference type="InterPro" id="IPR036259">
    <property type="entry name" value="MFS_trans_sf"/>
</dbReference>
<evidence type="ECO:0000256" key="3">
    <source>
        <dbReference type="ARBA" id="ARBA00022989"/>
    </source>
</evidence>
<feature type="transmembrane region" description="Helical" evidence="6">
    <location>
        <begin position="86"/>
        <end position="105"/>
    </location>
</feature>
<dbReference type="InterPro" id="IPR011701">
    <property type="entry name" value="MFS"/>
</dbReference>
<dbReference type="InterPro" id="IPR001958">
    <property type="entry name" value="Tet-R_TetA/multi-R_MdtG-like"/>
</dbReference>
<dbReference type="PANTHER" id="PTHR23510:SF16">
    <property type="entry name" value="MAJOR FACILITATOR SUPERFAMILY (MFS) PROFILE DOMAIN-CONTAINING PROTEIN"/>
    <property type="match status" value="1"/>
</dbReference>
<dbReference type="Proteomes" id="UP001651158">
    <property type="component" value="Unassembled WGS sequence"/>
</dbReference>
<evidence type="ECO:0000313" key="7">
    <source>
        <dbReference type="EMBL" id="KAL5111457.1"/>
    </source>
</evidence>
<dbReference type="InterPro" id="IPR051068">
    <property type="entry name" value="MFS_Domain-Containing_Protein"/>
</dbReference>
<feature type="transmembrane region" description="Helical" evidence="6">
    <location>
        <begin position="117"/>
        <end position="136"/>
    </location>
</feature>
<dbReference type="Pfam" id="PF07690">
    <property type="entry name" value="MFS_1"/>
    <property type="match status" value="1"/>
</dbReference>
<organism evidence="7 8">
    <name type="scientific">Taenia crassiceps</name>
    <dbReference type="NCBI Taxonomy" id="6207"/>
    <lineage>
        <taxon>Eukaryota</taxon>
        <taxon>Metazoa</taxon>
        <taxon>Spiralia</taxon>
        <taxon>Lophotrochozoa</taxon>
        <taxon>Platyhelminthes</taxon>
        <taxon>Cestoda</taxon>
        <taxon>Eucestoda</taxon>
        <taxon>Cyclophyllidea</taxon>
        <taxon>Taeniidae</taxon>
        <taxon>Taenia</taxon>
    </lineage>
</organism>
<feature type="transmembrane region" description="Helical" evidence="6">
    <location>
        <begin position="217"/>
        <end position="237"/>
    </location>
</feature>
<evidence type="ECO:0000256" key="5">
    <source>
        <dbReference type="SAM" id="MobiDB-lite"/>
    </source>
</evidence>
<dbReference type="PANTHER" id="PTHR23510">
    <property type="entry name" value="INNER MEMBRANE TRANSPORT PROTEIN YAJR"/>
    <property type="match status" value="1"/>
</dbReference>
<proteinExistence type="predicted"/>
<protein>
    <submittedName>
        <fullName evidence="7">Major facilitator superfamily domain-containing protein 8</fullName>
    </submittedName>
</protein>
<evidence type="ECO:0000256" key="6">
    <source>
        <dbReference type="SAM" id="Phobius"/>
    </source>
</evidence>
<evidence type="ECO:0000256" key="1">
    <source>
        <dbReference type="ARBA" id="ARBA00004141"/>
    </source>
</evidence>
<feature type="transmembrane region" description="Helical" evidence="6">
    <location>
        <begin position="327"/>
        <end position="349"/>
    </location>
</feature>